<evidence type="ECO:0000313" key="2">
    <source>
        <dbReference type="EMBL" id="CEM09392.1"/>
    </source>
</evidence>
<dbReference type="EMBL" id="CDMZ01000219">
    <property type="protein sequence ID" value="CEM09392.1"/>
    <property type="molecule type" value="Genomic_DNA"/>
</dbReference>
<protein>
    <submittedName>
        <fullName evidence="2">Uncharacterized protein</fullName>
    </submittedName>
</protein>
<evidence type="ECO:0000256" key="1">
    <source>
        <dbReference type="SAM" id="MobiDB-lite"/>
    </source>
</evidence>
<sequence>MGGDSPGGSDSPAVGLLPPPAQPLSSLGVAMQNMAAQAAAVSARAQEEAQHPHGIHPHLTGQRNLVHSPFLKTRSPGGRSW</sequence>
<dbReference type="VEuPathDB" id="CryptoDB:Cvel_15883"/>
<gene>
    <name evidence="2" type="ORF">Cvel_15883</name>
</gene>
<name>A0A0G4F9C8_9ALVE</name>
<feature type="region of interest" description="Disordered" evidence="1">
    <location>
        <begin position="42"/>
        <end position="81"/>
    </location>
</feature>
<feature type="region of interest" description="Disordered" evidence="1">
    <location>
        <begin position="1"/>
        <end position="24"/>
    </location>
</feature>
<accession>A0A0G4F9C8</accession>
<proteinExistence type="predicted"/>
<organism evidence="2">
    <name type="scientific">Chromera velia CCMP2878</name>
    <dbReference type="NCBI Taxonomy" id="1169474"/>
    <lineage>
        <taxon>Eukaryota</taxon>
        <taxon>Sar</taxon>
        <taxon>Alveolata</taxon>
        <taxon>Colpodellida</taxon>
        <taxon>Chromeraceae</taxon>
        <taxon>Chromera</taxon>
    </lineage>
</organism>
<dbReference type="AlphaFoldDB" id="A0A0G4F9C8"/>
<reference evidence="2" key="1">
    <citation type="submission" date="2014-11" db="EMBL/GenBank/DDBJ databases">
        <authorList>
            <person name="Otto D Thomas"/>
            <person name="Naeem Raeece"/>
        </authorList>
    </citation>
    <scope>NUCLEOTIDE SEQUENCE</scope>
</reference>